<reference evidence="3 4" key="1">
    <citation type="submission" date="2024-09" db="EMBL/GenBank/DDBJ databases">
        <authorList>
            <person name="Sun Q."/>
            <person name="Mori K."/>
        </authorList>
    </citation>
    <scope>NUCLEOTIDE SEQUENCE [LARGE SCALE GENOMIC DNA]</scope>
    <source>
        <strain evidence="3 4">NCAIM B.02415</strain>
    </source>
</reference>
<feature type="transmembrane region" description="Helical" evidence="1">
    <location>
        <begin position="116"/>
        <end position="144"/>
    </location>
</feature>
<dbReference type="EMBL" id="JBHLTS010000022">
    <property type="protein sequence ID" value="MFC0515880.1"/>
    <property type="molecule type" value="Genomic_DNA"/>
</dbReference>
<evidence type="ECO:0000256" key="1">
    <source>
        <dbReference type="SAM" id="Phobius"/>
    </source>
</evidence>
<organism evidence="3 4">
    <name type="scientific">Mucilaginibacter angelicae</name>
    <dbReference type="NCBI Taxonomy" id="869718"/>
    <lineage>
        <taxon>Bacteria</taxon>
        <taxon>Pseudomonadati</taxon>
        <taxon>Bacteroidota</taxon>
        <taxon>Sphingobacteriia</taxon>
        <taxon>Sphingobacteriales</taxon>
        <taxon>Sphingobacteriaceae</taxon>
        <taxon>Mucilaginibacter</taxon>
    </lineage>
</organism>
<proteinExistence type="predicted"/>
<name>A0ABV6L8X5_9SPHI</name>
<dbReference type="InterPro" id="IPR025403">
    <property type="entry name" value="TgpA-like_C"/>
</dbReference>
<comment type="caution">
    <text evidence="3">The sequence shown here is derived from an EMBL/GenBank/DDBJ whole genome shotgun (WGS) entry which is preliminary data.</text>
</comment>
<keyword evidence="4" id="KW-1185">Reference proteome</keyword>
<dbReference type="Pfam" id="PF13559">
    <property type="entry name" value="DUF4129"/>
    <property type="match status" value="1"/>
</dbReference>
<sequence>MIYLQKSINMFRLLCIIILALLVNTGYAVQHTGKPIKPVVKVVKRPAPVAPLVLQKDTATVIVRHLDSAALEAYRKLPEFQYNDYVKTSPSLWARFWHWLKSLFKPMKINSNAGRFWVVFGYIIQYLFIGAGLAAIVFLVLKLAGINMLNVFRRNPVSAGLEYSESLENIHEINFDDEIERAIAQHNYRFAVRLLYLRSLKHLSDANLIKWQLDKTNNAYVDELSNPDQHRFFKALTLQFEYIWYGEFAINAQAFSKINALFTDFKKSIS</sequence>
<dbReference type="Proteomes" id="UP001589828">
    <property type="component" value="Unassembled WGS sequence"/>
</dbReference>
<keyword evidence="1" id="KW-0812">Transmembrane</keyword>
<evidence type="ECO:0000313" key="4">
    <source>
        <dbReference type="Proteomes" id="UP001589828"/>
    </source>
</evidence>
<evidence type="ECO:0000259" key="2">
    <source>
        <dbReference type="Pfam" id="PF13559"/>
    </source>
</evidence>
<accession>A0ABV6L8X5</accession>
<keyword evidence="1" id="KW-1133">Transmembrane helix</keyword>
<evidence type="ECO:0000313" key="3">
    <source>
        <dbReference type="EMBL" id="MFC0515880.1"/>
    </source>
</evidence>
<feature type="domain" description="Protein-glutamine gamma-glutamyltransferase-like C-terminal" evidence="2">
    <location>
        <begin position="195"/>
        <end position="256"/>
    </location>
</feature>
<protein>
    <submittedName>
        <fullName evidence="3">DUF4129 domain-containing protein</fullName>
    </submittedName>
</protein>
<dbReference type="RefSeq" id="WP_377023675.1">
    <property type="nucleotide sequence ID" value="NZ_JBHLTS010000022.1"/>
</dbReference>
<gene>
    <name evidence="3" type="ORF">ACFFGT_16780</name>
</gene>
<keyword evidence="1" id="KW-0472">Membrane</keyword>